<organism evidence="2 3">
    <name type="scientific">Aggregatibacter aphrophilus</name>
    <name type="common">Haemophilus aphrophilus</name>
    <dbReference type="NCBI Taxonomy" id="732"/>
    <lineage>
        <taxon>Bacteria</taxon>
        <taxon>Pseudomonadati</taxon>
        <taxon>Pseudomonadota</taxon>
        <taxon>Gammaproteobacteria</taxon>
        <taxon>Pasteurellales</taxon>
        <taxon>Pasteurellaceae</taxon>
        <taxon>Aggregatibacter</taxon>
    </lineage>
</organism>
<name>A0A336N6P3_AGGAP</name>
<evidence type="ECO:0000313" key="2">
    <source>
        <dbReference type="EMBL" id="SSZ29871.1"/>
    </source>
</evidence>
<reference evidence="2 3" key="1">
    <citation type="submission" date="2018-06" db="EMBL/GenBank/DDBJ databases">
        <authorList>
            <consortium name="Pathogen Informatics"/>
            <person name="Doyle S."/>
        </authorList>
    </citation>
    <scope>NUCLEOTIDE SEQUENCE [LARGE SCALE GENOMIC DNA]</scope>
    <source>
        <strain evidence="2 3">NCTC5908</strain>
    </source>
</reference>
<protein>
    <recommendedName>
        <fullName evidence="1">HTH cro/C1-type domain-containing protein</fullName>
    </recommendedName>
</protein>
<dbReference type="SUPFAM" id="SSF47413">
    <property type="entry name" value="lambda repressor-like DNA-binding domains"/>
    <property type="match status" value="1"/>
</dbReference>
<dbReference type="InterPro" id="IPR010982">
    <property type="entry name" value="Lambda_DNA-bd_dom_sf"/>
</dbReference>
<feature type="domain" description="HTH cro/C1-type" evidence="1">
    <location>
        <begin position="7"/>
        <end position="49"/>
    </location>
</feature>
<evidence type="ECO:0000313" key="3">
    <source>
        <dbReference type="Proteomes" id="UP000253728"/>
    </source>
</evidence>
<dbReference type="InterPro" id="IPR001387">
    <property type="entry name" value="Cro/C1-type_HTH"/>
</dbReference>
<dbReference type="EMBL" id="UFSP01000003">
    <property type="protein sequence ID" value="SSZ29871.1"/>
    <property type="molecule type" value="Genomic_DNA"/>
</dbReference>
<dbReference type="CDD" id="cd00093">
    <property type="entry name" value="HTH_XRE"/>
    <property type="match status" value="1"/>
</dbReference>
<dbReference type="PROSITE" id="PS50943">
    <property type="entry name" value="HTH_CROC1"/>
    <property type="match status" value="1"/>
</dbReference>
<dbReference type="GO" id="GO:0003677">
    <property type="term" value="F:DNA binding"/>
    <property type="evidence" value="ECO:0007669"/>
    <property type="project" value="InterPro"/>
</dbReference>
<dbReference type="AlphaFoldDB" id="A0A336N6P3"/>
<dbReference type="Proteomes" id="UP000253728">
    <property type="component" value="Unassembled WGS sequence"/>
</dbReference>
<accession>A0A336N6P3</accession>
<dbReference type="Gene3D" id="1.10.260.40">
    <property type="entry name" value="lambda repressor-like DNA-binding domains"/>
    <property type="match status" value="1"/>
</dbReference>
<sequence>MTLREQISLLIKQGKLTQAKLARETGVNGGALSAWLNEKYTGNVETVEEPLKTGWP</sequence>
<evidence type="ECO:0000259" key="1">
    <source>
        <dbReference type="PROSITE" id="PS50943"/>
    </source>
</evidence>
<proteinExistence type="predicted"/>
<gene>
    <name evidence="2" type="ORF">NCTC5908_01683</name>
</gene>